<keyword evidence="2" id="KW-1185">Reference proteome</keyword>
<comment type="caution">
    <text evidence="1">The sequence shown here is derived from an EMBL/GenBank/DDBJ whole genome shotgun (WGS) entry which is preliminary data.</text>
</comment>
<gene>
    <name evidence="1" type="ORF">PsorP6_011314</name>
</gene>
<proteinExistence type="predicted"/>
<reference evidence="1 2" key="1">
    <citation type="journal article" date="2022" name="bioRxiv">
        <title>The genome of the oomycete Peronosclerospora sorghi, a cosmopolitan pathogen of maize and sorghum, is inflated with dispersed pseudogenes.</title>
        <authorList>
            <person name="Fletcher K."/>
            <person name="Martin F."/>
            <person name="Isakeit T."/>
            <person name="Cavanaugh K."/>
            <person name="Magill C."/>
            <person name="Michelmore R."/>
        </authorList>
    </citation>
    <scope>NUCLEOTIDE SEQUENCE [LARGE SCALE GENOMIC DNA]</scope>
    <source>
        <strain evidence="1">P6</strain>
    </source>
</reference>
<accession>A0ACC0WJY5</accession>
<evidence type="ECO:0000313" key="1">
    <source>
        <dbReference type="EMBL" id="KAI9918611.1"/>
    </source>
</evidence>
<organism evidence="1 2">
    <name type="scientific">Peronosclerospora sorghi</name>
    <dbReference type="NCBI Taxonomy" id="230839"/>
    <lineage>
        <taxon>Eukaryota</taxon>
        <taxon>Sar</taxon>
        <taxon>Stramenopiles</taxon>
        <taxon>Oomycota</taxon>
        <taxon>Peronosporomycetes</taxon>
        <taxon>Peronosporales</taxon>
        <taxon>Peronosporaceae</taxon>
        <taxon>Peronosclerospora</taxon>
    </lineage>
</organism>
<evidence type="ECO:0000313" key="2">
    <source>
        <dbReference type="Proteomes" id="UP001163321"/>
    </source>
</evidence>
<dbReference type="Proteomes" id="UP001163321">
    <property type="component" value="Chromosome 12"/>
</dbReference>
<name>A0ACC0WJY5_9STRA</name>
<sequence>MGFGPLASTRNTRYHRAFPWNTAWTTTGTRHLCHRMCSNEPEQLLDVDLTAAWYTVWKSVCSSREFRVFPL</sequence>
<protein>
    <submittedName>
        <fullName evidence="1">Uncharacterized protein</fullName>
    </submittedName>
</protein>
<dbReference type="EMBL" id="CM047591">
    <property type="protein sequence ID" value="KAI9918611.1"/>
    <property type="molecule type" value="Genomic_DNA"/>
</dbReference>